<keyword evidence="2" id="KW-1185">Reference proteome</keyword>
<reference evidence="1 2" key="1">
    <citation type="journal article" date="2012" name="J. Bacteriol.">
        <title>Genome sequences for six rhodanobacter strains, isolated from soils and the terrestrial subsurface, with variable denitrification capabilities.</title>
        <authorList>
            <person name="Kostka J.E."/>
            <person name="Green S.J."/>
            <person name="Rishishwar L."/>
            <person name="Prakash O."/>
            <person name="Katz L.S."/>
            <person name="Marino-Ramirez L."/>
            <person name="Jordan I.K."/>
            <person name="Munk C."/>
            <person name="Ivanova N."/>
            <person name="Mikhailova N."/>
            <person name="Watson D.B."/>
            <person name="Brown S.D."/>
            <person name="Palumbo A.V."/>
            <person name="Brooks S.C."/>
        </authorList>
    </citation>
    <scope>NUCLEOTIDE SEQUENCE [LARGE SCALE GENOMIC DNA]</scope>
    <source>
        <strain evidence="1 2">B39</strain>
    </source>
</reference>
<dbReference type="Proteomes" id="UP000003226">
    <property type="component" value="Unassembled WGS sequence"/>
</dbReference>
<dbReference type="AlphaFoldDB" id="I4VQV9"/>
<organism evidence="1 2">
    <name type="scientific">Rhodanobacter spathiphylli B39</name>
    <dbReference type="NCBI Taxonomy" id="1163407"/>
    <lineage>
        <taxon>Bacteria</taxon>
        <taxon>Pseudomonadati</taxon>
        <taxon>Pseudomonadota</taxon>
        <taxon>Gammaproteobacteria</taxon>
        <taxon>Lysobacterales</taxon>
        <taxon>Rhodanobacteraceae</taxon>
        <taxon>Rhodanobacter</taxon>
    </lineage>
</organism>
<evidence type="ECO:0000313" key="1">
    <source>
        <dbReference type="EMBL" id="EIL89600.1"/>
    </source>
</evidence>
<name>I4VQV9_9GAMM</name>
<dbReference type="RefSeq" id="WP_007810425.1">
    <property type="nucleotide sequence ID" value="NZ_AJXT01000060.1"/>
</dbReference>
<accession>I4VQV9</accession>
<comment type="caution">
    <text evidence="1">The sequence shown here is derived from an EMBL/GenBank/DDBJ whole genome shotgun (WGS) entry which is preliminary data.</text>
</comment>
<proteinExistence type="predicted"/>
<gene>
    <name evidence="1" type="ORF">UU7_16692</name>
</gene>
<sequence>ASGTVNFGTSGSVTGNITAQTLNYTNYGTAVTFDLGNGAGATSGMGGTWTGVTTVTGSGNSDTITGSG</sequence>
<evidence type="ECO:0000313" key="2">
    <source>
        <dbReference type="Proteomes" id="UP000003226"/>
    </source>
</evidence>
<protein>
    <submittedName>
        <fullName evidence="1">Uncharacterized protein</fullName>
    </submittedName>
</protein>
<feature type="non-terminal residue" evidence="1">
    <location>
        <position position="1"/>
    </location>
</feature>
<dbReference type="EMBL" id="AJXT01000060">
    <property type="protein sequence ID" value="EIL89600.1"/>
    <property type="molecule type" value="Genomic_DNA"/>
</dbReference>
<feature type="non-terminal residue" evidence="1">
    <location>
        <position position="68"/>
    </location>
</feature>